<feature type="transmembrane region" description="Helical" evidence="7">
    <location>
        <begin position="179"/>
        <end position="197"/>
    </location>
</feature>
<feature type="transmembrane region" description="Helical" evidence="7">
    <location>
        <begin position="88"/>
        <end position="110"/>
    </location>
</feature>
<evidence type="ECO:0000256" key="5">
    <source>
        <dbReference type="ARBA" id="ARBA00022989"/>
    </source>
</evidence>
<feature type="transmembrane region" description="Helical" evidence="7">
    <location>
        <begin position="309"/>
        <end position="327"/>
    </location>
</feature>
<keyword evidence="6 7" id="KW-0472">Membrane</keyword>
<dbReference type="RefSeq" id="WP_068542694.1">
    <property type="nucleotide sequence ID" value="NZ_LSFI01000035.1"/>
</dbReference>
<reference evidence="8 9" key="1">
    <citation type="submission" date="2016-02" db="EMBL/GenBank/DDBJ databases">
        <title>Draft genome sequence of Thermodesulfatator sp. S606.</title>
        <authorList>
            <person name="Lai Q."/>
            <person name="Cao J."/>
            <person name="Dupont S."/>
            <person name="Shao Z."/>
            <person name="Jebbar M."/>
            <person name="Alain K."/>
        </authorList>
    </citation>
    <scope>NUCLEOTIDE SEQUENCE [LARGE SCALE GENOMIC DNA]</scope>
    <source>
        <strain evidence="8 9">S606</strain>
    </source>
</reference>
<gene>
    <name evidence="8" type="ORF">TH606_07945</name>
</gene>
<evidence type="ECO:0000256" key="4">
    <source>
        <dbReference type="ARBA" id="ARBA00022692"/>
    </source>
</evidence>
<protein>
    <recommendedName>
        <fullName evidence="10">Permease</fullName>
    </recommendedName>
</protein>
<accession>A0A177E7R4</accession>
<feature type="transmembrane region" description="Helical" evidence="7">
    <location>
        <begin position="12"/>
        <end position="33"/>
    </location>
</feature>
<dbReference type="Pfam" id="PF03773">
    <property type="entry name" value="ArsP_1"/>
    <property type="match status" value="1"/>
</dbReference>
<dbReference type="EMBL" id="LSFI01000035">
    <property type="protein sequence ID" value="OAG27272.1"/>
    <property type="molecule type" value="Genomic_DNA"/>
</dbReference>
<dbReference type="InterPro" id="IPR005524">
    <property type="entry name" value="DUF318"/>
</dbReference>
<evidence type="ECO:0000256" key="2">
    <source>
        <dbReference type="ARBA" id="ARBA00006386"/>
    </source>
</evidence>
<keyword evidence="4 7" id="KW-0812">Transmembrane</keyword>
<keyword evidence="9" id="KW-1185">Reference proteome</keyword>
<sequence length="335" mass="36314">MSDWIILYLKNLFYITADIAPYFLFGLLVAGIIKHFFPKDKLAKHLGAENFRAIFKAAALGVPLPLCSCSVIPVAISLAKHGAGLPAVVAFLVATPQTSIDALFITFGLFGVPFALFYALAALWAGIIAGIISYLILRKEKIPLADEAKACCAEKPTKTPISVLRFAFIELMRDLNKPLCLGLLLAALLITLLPPGFLGQKIAPGPTQYFLMLLAGIPLYMCSTGSLPLAYSFYLQGFSPGSLLIFLMSGPATNTTSLVIIRKLFGGKTFLVYALSLIGFSLVAGIILDFSFSKLYFNPPVVETEKLSFTKLIAACFLMGLIAFHFTSDLFQKDT</sequence>
<dbReference type="InterPro" id="IPR052923">
    <property type="entry name" value="UPF0718"/>
</dbReference>
<feature type="transmembrane region" description="Helical" evidence="7">
    <location>
        <begin position="116"/>
        <end position="137"/>
    </location>
</feature>
<dbReference type="STRING" id="1795632.TH606_07945"/>
<dbReference type="GO" id="GO:0005886">
    <property type="term" value="C:plasma membrane"/>
    <property type="evidence" value="ECO:0007669"/>
    <property type="project" value="UniProtKB-SubCell"/>
</dbReference>
<dbReference type="OrthoDB" id="9810876at2"/>
<evidence type="ECO:0000313" key="9">
    <source>
        <dbReference type="Proteomes" id="UP000076964"/>
    </source>
</evidence>
<feature type="transmembrane region" description="Helical" evidence="7">
    <location>
        <begin position="271"/>
        <end position="297"/>
    </location>
</feature>
<comment type="caution">
    <text evidence="8">The sequence shown here is derived from an EMBL/GenBank/DDBJ whole genome shotgun (WGS) entry which is preliminary data.</text>
</comment>
<evidence type="ECO:0000256" key="1">
    <source>
        <dbReference type="ARBA" id="ARBA00004651"/>
    </source>
</evidence>
<proteinExistence type="inferred from homology"/>
<comment type="similarity">
    <text evidence="2">Belongs to the UPF0718 family.</text>
</comment>
<dbReference type="AlphaFoldDB" id="A0A177E7R4"/>
<keyword evidence="5 7" id="KW-1133">Transmembrane helix</keyword>
<evidence type="ECO:0000313" key="8">
    <source>
        <dbReference type="EMBL" id="OAG27272.1"/>
    </source>
</evidence>
<name>A0A177E7R4_9BACT</name>
<evidence type="ECO:0000256" key="7">
    <source>
        <dbReference type="SAM" id="Phobius"/>
    </source>
</evidence>
<evidence type="ECO:0000256" key="3">
    <source>
        <dbReference type="ARBA" id="ARBA00022475"/>
    </source>
</evidence>
<dbReference type="Proteomes" id="UP000076964">
    <property type="component" value="Unassembled WGS sequence"/>
</dbReference>
<comment type="subcellular location">
    <subcellularLocation>
        <location evidence="1">Cell membrane</location>
        <topology evidence="1">Multi-pass membrane protein</topology>
    </subcellularLocation>
</comment>
<evidence type="ECO:0000256" key="6">
    <source>
        <dbReference type="ARBA" id="ARBA00023136"/>
    </source>
</evidence>
<dbReference type="PANTHER" id="PTHR34184:SF4">
    <property type="entry name" value="UPF0718 PROTEIN YCGR"/>
    <property type="match status" value="1"/>
</dbReference>
<keyword evidence="3" id="KW-1003">Cell membrane</keyword>
<evidence type="ECO:0008006" key="10">
    <source>
        <dbReference type="Google" id="ProtNLM"/>
    </source>
</evidence>
<dbReference type="PANTHER" id="PTHR34184">
    <property type="entry name" value="UPF0718 PROTEIN YCGR"/>
    <property type="match status" value="1"/>
</dbReference>
<feature type="transmembrane region" description="Helical" evidence="7">
    <location>
        <begin position="53"/>
        <end position="76"/>
    </location>
</feature>
<organism evidence="8 9">
    <name type="scientific">Thermodesulfatator autotrophicus</name>
    <dbReference type="NCBI Taxonomy" id="1795632"/>
    <lineage>
        <taxon>Bacteria</taxon>
        <taxon>Pseudomonadati</taxon>
        <taxon>Thermodesulfobacteriota</taxon>
        <taxon>Thermodesulfobacteria</taxon>
        <taxon>Thermodesulfobacteriales</taxon>
        <taxon>Thermodesulfatatoraceae</taxon>
        <taxon>Thermodesulfatator</taxon>
    </lineage>
</organism>
<feature type="transmembrane region" description="Helical" evidence="7">
    <location>
        <begin position="209"/>
        <end position="231"/>
    </location>
</feature>